<accession>A0A2K0T9Q6</accession>
<name>A0A2K0T9Q6_9HYPO</name>
<feature type="signal peptide" evidence="1">
    <location>
        <begin position="1"/>
        <end position="18"/>
    </location>
</feature>
<evidence type="ECO:0000313" key="2">
    <source>
        <dbReference type="EMBL" id="PNP42252.1"/>
    </source>
</evidence>
<gene>
    <name evidence="2" type="ORF">TGAMA5MH_05934</name>
</gene>
<reference evidence="2 3" key="1">
    <citation type="submission" date="2017-02" db="EMBL/GenBank/DDBJ databases">
        <title>Genomes of Trichoderma spp. with biocontrol activity.</title>
        <authorList>
            <person name="Gardiner D."/>
            <person name="Kazan K."/>
            <person name="Vos C."/>
            <person name="Harvey P."/>
        </authorList>
    </citation>
    <scope>NUCLEOTIDE SEQUENCE [LARGE SCALE GENOMIC DNA]</scope>
    <source>
        <strain evidence="2 3">A5MH</strain>
    </source>
</reference>
<evidence type="ECO:0000256" key="1">
    <source>
        <dbReference type="SAM" id="SignalP"/>
    </source>
</evidence>
<feature type="chain" id="PRO_5014335133" description="Cell wall protein" evidence="1">
    <location>
        <begin position="19"/>
        <end position="232"/>
    </location>
</feature>
<dbReference type="Proteomes" id="UP000236546">
    <property type="component" value="Unassembled WGS sequence"/>
</dbReference>
<sequence length="232" mass="24489">MQFKPLLFLAAAFSFTQAQAALTAKDVIDAIHNITDISAGTWDTVRNTSSTNVVVSAAKITDDLRKIVTIIANDVQALQGAATLPKFPDHDQADICDALSGFAKIHQDLFKALASKKIDLDATTFLQPIETLLILLRAELDGLAEGVIALVPTCGAKARDELKDLDKTLSETISTFTVRAPDVPSVQPPVATNHPIPAPLPVPLPSVIGFKPTEISATGPIGTPVAAPVRGQ</sequence>
<keyword evidence="1" id="KW-0732">Signal</keyword>
<organism evidence="2 3">
    <name type="scientific">Trichoderma gamsii</name>
    <dbReference type="NCBI Taxonomy" id="398673"/>
    <lineage>
        <taxon>Eukaryota</taxon>
        <taxon>Fungi</taxon>
        <taxon>Dikarya</taxon>
        <taxon>Ascomycota</taxon>
        <taxon>Pezizomycotina</taxon>
        <taxon>Sordariomycetes</taxon>
        <taxon>Hypocreomycetidae</taxon>
        <taxon>Hypocreales</taxon>
        <taxon>Hypocreaceae</taxon>
        <taxon>Trichoderma</taxon>
    </lineage>
</organism>
<evidence type="ECO:0008006" key="4">
    <source>
        <dbReference type="Google" id="ProtNLM"/>
    </source>
</evidence>
<protein>
    <recommendedName>
        <fullName evidence="4">Cell wall protein</fullName>
    </recommendedName>
</protein>
<comment type="caution">
    <text evidence="2">The sequence shown here is derived from an EMBL/GenBank/DDBJ whole genome shotgun (WGS) entry which is preliminary data.</text>
</comment>
<dbReference type="AlphaFoldDB" id="A0A2K0T9Q6"/>
<evidence type="ECO:0000313" key="3">
    <source>
        <dbReference type="Proteomes" id="UP000236546"/>
    </source>
</evidence>
<dbReference type="EMBL" id="MTYH01000051">
    <property type="protein sequence ID" value="PNP42252.1"/>
    <property type="molecule type" value="Genomic_DNA"/>
</dbReference>
<dbReference type="OrthoDB" id="5089392at2759"/>
<proteinExistence type="predicted"/>